<gene>
    <name evidence="1" type="ORF">LLE72_006580</name>
</gene>
<dbReference type="Proteomes" id="UP001297361">
    <property type="component" value="Unassembled WGS sequence"/>
</dbReference>
<proteinExistence type="predicted"/>
<dbReference type="RefSeq" id="WP_228427392.1">
    <property type="nucleotide sequence ID" value="NZ_JAJFNJ020000003.1"/>
</dbReference>
<evidence type="ECO:0000313" key="1">
    <source>
        <dbReference type="EMBL" id="MEC3887427.1"/>
    </source>
</evidence>
<protein>
    <submittedName>
        <fullName evidence="1">Uncharacterized protein</fullName>
    </submittedName>
</protein>
<comment type="caution">
    <text evidence="1">The sequence shown here is derived from an EMBL/GenBank/DDBJ whole genome shotgun (WGS) entry which is preliminary data.</text>
</comment>
<sequence>MLAHLPSPAEAAMWGVIGYDATNVGSFAPKKLTCWPGICIKKKQLDSDQSQKIGGWTFE</sequence>
<dbReference type="AlphaFoldDB" id="A0AAJ2X1M6"/>
<evidence type="ECO:0000313" key="2">
    <source>
        <dbReference type="Proteomes" id="UP001297361"/>
    </source>
</evidence>
<name>A0AAJ2X1M6_XANCA</name>
<dbReference type="EMBL" id="JAJFNJ020000003">
    <property type="protein sequence ID" value="MEC3887427.1"/>
    <property type="molecule type" value="Genomic_DNA"/>
</dbReference>
<organism evidence="1 2">
    <name type="scientific">Xanthomonas campestris pv. papavericola</name>
    <dbReference type="NCBI Taxonomy" id="487881"/>
    <lineage>
        <taxon>Bacteria</taxon>
        <taxon>Pseudomonadati</taxon>
        <taxon>Pseudomonadota</taxon>
        <taxon>Gammaproteobacteria</taxon>
        <taxon>Lysobacterales</taxon>
        <taxon>Lysobacteraceae</taxon>
        <taxon>Xanthomonas</taxon>
    </lineage>
</organism>
<reference evidence="1" key="2">
    <citation type="submission" date="2024-01" db="EMBL/GenBank/DDBJ databases">
        <title>Long-read genome sequencing of X. campestris pv. papavericola.</title>
        <authorList>
            <person name="Hussain R.M.F."/>
            <person name="Greer S."/>
            <person name="Harrison J."/>
            <person name="Grant M."/>
            <person name="Vicente J."/>
            <person name="Studholme D.J."/>
        </authorList>
    </citation>
    <scope>NUCLEOTIDE SEQUENCE</scope>
    <source>
        <strain evidence="1">NCPPB 2970</strain>
    </source>
</reference>
<accession>A0AAJ2X1M6</accession>
<reference evidence="1" key="1">
    <citation type="submission" date="2021-10" db="EMBL/GenBank/DDBJ databases">
        <authorList>
            <person name="Hussein R."/>
            <person name="Harrison J."/>
            <person name="Studholme D.J."/>
            <person name="Vicente J."/>
            <person name="Grant M."/>
        </authorList>
    </citation>
    <scope>NUCLEOTIDE SEQUENCE</scope>
    <source>
        <strain evidence="1">NCPPB 2970</strain>
    </source>
</reference>